<dbReference type="OrthoDB" id="9788559at2"/>
<evidence type="ECO:0000313" key="4">
    <source>
        <dbReference type="Proteomes" id="UP000309061"/>
    </source>
</evidence>
<dbReference type="AlphaFoldDB" id="A0A6B8KM28"/>
<sequence length="201" mass="22309">MVAAALLGVQPASAHGRLGAAEGRCRLFIGPDIMNFTGYTPDASKSEFCEDIPATGRMIMVLDDEQPELRDMKIEIRIVKDVGSEEKENENLDAVTVAYREPRLYRTGTVNFEHDFPEPGYFVGIVTVIGDHGERWVSRFPFSVGKTFMRTLPVYILLTLGVFALFVIYLRHRKLAPVAPVKPLAPPEDPEPHDPAATPAE</sequence>
<keyword evidence="2" id="KW-0812">Transmembrane</keyword>
<accession>A0A6B8KM28</accession>
<keyword evidence="2" id="KW-1133">Transmembrane helix</keyword>
<dbReference type="KEGG" id="mhey:H2LOC_020275"/>
<protein>
    <submittedName>
        <fullName evidence="3">Uncharacterized protein</fullName>
    </submittedName>
</protein>
<name>A0A6B8KM28_9HYPH</name>
<keyword evidence="2" id="KW-0472">Membrane</keyword>
<evidence type="ECO:0000313" key="3">
    <source>
        <dbReference type="EMBL" id="QGM48185.1"/>
    </source>
</evidence>
<evidence type="ECO:0000256" key="2">
    <source>
        <dbReference type="SAM" id="Phobius"/>
    </source>
</evidence>
<evidence type="ECO:0000256" key="1">
    <source>
        <dbReference type="SAM" id="MobiDB-lite"/>
    </source>
</evidence>
<gene>
    <name evidence="3" type="ORF">H2LOC_020275</name>
</gene>
<feature type="region of interest" description="Disordered" evidence="1">
    <location>
        <begin position="182"/>
        <end position="201"/>
    </location>
</feature>
<reference evidence="3 4" key="1">
    <citation type="submission" date="2019-11" db="EMBL/GenBank/DDBJ databases">
        <title>The genome sequence of Methylocystis heyeri.</title>
        <authorList>
            <person name="Oshkin I.Y."/>
            <person name="Miroshnikov K."/>
            <person name="Dedysh S.N."/>
        </authorList>
    </citation>
    <scope>NUCLEOTIDE SEQUENCE [LARGE SCALE GENOMIC DNA]</scope>
    <source>
        <strain evidence="3 4">H2</strain>
    </source>
</reference>
<dbReference type="Proteomes" id="UP000309061">
    <property type="component" value="Chromosome"/>
</dbReference>
<keyword evidence="4" id="KW-1185">Reference proteome</keyword>
<dbReference type="EMBL" id="CP046052">
    <property type="protein sequence ID" value="QGM48185.1"/>
    <property type="molecule type" value="Genomic_DNA"/>
</dbReference>
<feature type="transmembrane region" description="Helical" evidence="2">
    <location>
        <begin position="152"/>
        <end position="170"/>
    </location>
</feature>
<proteinExistence type="predicted"/>
<organism evidence="3 4">
    <name type="scientific">Methylocystis heyeri</name>
    <dbReference type="NCBI Taxonomy" id="391905"/>
    <lineage>
        <taxon>Bacteria</taxon>
        <taxon>Pseudomonadati</taxon>
        <taxon>Pseudomonadota</taxon>
        <taxon>Alphaproteobacteria</taxon>
        <taxon>Hyphomicrobiales</taxon>
        <taxon>Methylocystaceae</taxon>
        <taxon>Methylocystis</taxon>
    </lineage>
</organism>